<dbReference type="Gene3D" id="3.40.390.10">
    <property type="entry name" value="Collagenase (Catalytic Domain)"/>
    <property type="match status" value="1"/>
</dbReference>
<evidence type="ECO:0000313" key="4">
    <source>
        <dbReference type="EMBL" id="RUO19513.1"/>
    </source>
</evidence>
<evidence type="ECO:0000259" key="3">
    <source>
        <dbReference type="Pfam" id="PF17148"/>
    </source>
</evidence>
<dbReference type="EMBL" id="PIPI01000005">
    <property type="protein sequence ID" value="RUO19513.1"/>
    <property type="molecule type" value="Genomic_DNA"/>
</dbReference>
<dbReference type="Pfam" id="PF17148">
    <property type="entry name" value="DUF5117"/>
    <property type="match status" value="1"/>
</dbReference>
<name>A0A432VTA1_9GAMM</name>
<reference evidence="4 5" key="1">
    <citation type="journal article" date="2011" name="Front. Microbiol.">
        <title>Genomic signatures of strain selection and enhancement in Bacillus atrophaeus var. globigii, a historical biowarfare simulant.</title>
        <authorList>
            <person name="Gibbons H.S."/>
            <person name="Broomall S.M."/>
            <person name="McNew L.A."/>
            <person name="Daligault H."/>
            <person name="Chapman C."/>
            <person name="Bruce D."/>
            <person name="Karavis M."/>
            <person name="Krepps M."/>
            <person name="McGregor P.A."/>
            <person name="Hong C."/>
            <person name="Park K.H."/>
            <person name="Akmal A."/>
            <person name="Feldman A."/>
            <person name="Lin J.S."/>
            <person name="Chang W.E."/>
            <person name="Higgs B.W."/>
            <person name="Demirev P."/>
            <person name="Lindquist J."/>
            <person name="Liem A."/>
            <person name="Fochler E."/>
            <person name="Read T.D."/>
            <person name="Tapia R."/>
            <person name="Johnson S."/>
            <person name="Bishop-Lilly K.A."/>
            <person name="Detter C."/>
            <person name="Han C."/>
            <person name="Sozhamannan S."/>
            <person name="Rosenzweig C.N."/>
            <person name="Skowronski E.W."/>
        </authorList>
    </citation>
    <scope>NUCLEOTIDE SEQUENCE [LARGE SCALE GENOMIC DNA]</scope>
    <source>
        <strain evidence="4 5">AK5</strain>
    </source>
</reference>
<dbReference type="InterPro" id="IPR033413">
    <property type="entry name" value="DUF5117"/>
</dbReference>
<feature type="domain" description="EcxA zinc-binding" evidence="2">
    <location>
        <begin position="448"/>
        <end position="767"/>
    </location>
</feature>
<evidence type="ECO:0000313" key="5">
    <source>
        <dbReference type="Proteomes" id="UP000288212"/>
    </source>
</evidence>
<protein>
    <recommendedName>
        <fullName evidence="6">DUF5117 domain-containing protein</fullName>
    </recommendedName>
</protein>
<feature type="signal peptide" evidence="1">
    <location>
        <begin position="1"/>
        <end position="21"/>
    </location>
</feature>
<dbReference type="AlphaFoldDB" id="A0A432VTA1"/>
<dbReference type="SUPFAM" id="SSF55486">
    <property type="entry name" value="Metalloproteases ('zincins'), catalytic domain"/>
    <property type="match status" value="1"/>
</dbReference>
<gene>
    <name evidence="4" type="ORF">CWE06_08260</name>
</gene>
<dbReference type="CDD" id="cd04276">
    <property type="entry name" value="ZnMc_MMP_like_2"/>
    <property type="match status" value="1"/>
</dbReference>
<feature type="domain" description="DUF5117" evidence="3">
    <location>
        <begin position="96"/>
        <end position="287"/>
    </location>
</feature>
<keyword evidence="1" id="KW-0732">Signal</keyword>
<evidence type="ECO:0008006" key="6">
    <source>
        <dbReference type="Google" id="ProtNLM"/>
    </source>
</evidence>
<dbReference type="Proteomes" id="UP000288212">
    <property type="component" value="Unassembled WGS sequence"/>
</dbReference>
<sequence length="842" mass="94812">MKKTLIATALAALLVTPLVYAEEAKENGEKKEEEKSYSDLIKDLDAHEGLFNLYQDPKTGKMQFSIADEQLDKPFLYFATTVDGVVEAGHFRGNYRETKVVEFRRYFDRIDIVVLNNNFHFDEDSALHRARDANISEATVASLKIKKEADGRILLDADELFLSEALHRVSPWARPGGNQGPAFSLGNLNRNQSRVINKRAYPNNMDVVVDYVFNNANPTVRGSNAVTDPRSISIKLQHSFIALPENDFQPRRADARVGYFGQQVTNMTTADWTPFNDVINRWNLVKKDPDAELSEPVQPIVWWIENTTPVEWRDTVAEGVLAWNKAFEAAGFKNAIEVRVQPDDAEWDAGDINYNVIRWTSSPRPPFGGYGPSLANPLTGELIAADIMMEYVYMSNRWMEHEIFADDAYGLAHQHDENGLYCSQGHLIHSNLIAGRAMADLLGNESIEDNELLRQGMIHVILHEVGHTLGLNHNMKASILWDEKEVHDASLTQGVLTGSVMDYAPVNIAPPGMQQGDFYQYVVGPYDVWAIEYGYSPALDDADAEEARLEAILSRSHEHGLAFGNDADDMRAPGRHIDPQVMIGDMSSNPVAYALGRFQVVNHTLDNLLERTRVDGRSHQRTATTAGRLFGQYSSQAGVISRQIGGVYVERAVVGQGADAKPFTPVPRERQKAAMQALKDHVFAPDVLHRMEPVLAYMQNERRFFNHSGQNEDPKFHSMVLNMQRNVFNHVLHPWVLQRITDSTRYGNEYPLHEMMGDLTDAVFQANKPLTTTSKNLQIEYVQRLLNVAGFEGSGSYDNLSKVAATAQLNRIRAMRAPRRSDFEATSHYDYIKRIIDNAFNS</sequence>
<dbReference type="RefSeq" id="WP_126793018.1">
    <property type="nucleotide sequence ID" value="NZ_PIPI01000005.1"/>
</dbReference>
<dbReference type="PANTHER" id="PTHR38478">
    <property type="entry name" value="PEPTIDASE M1A AND M12B"/>
    <property type="match status" value="1"/>
</dbReference>
<dbReference type="GO" id="GO:0008237">
    <property type="term" value="F:metallopeptidase activity"/>
    <property type="evidence" value="ECO:0007669"/>
    <property type="project" value="InterPro"/>
</dbReference>
<evidence type="ECO:0000259" key="2">
    <source>
        <dbReference type="Pfam" id="PF16313"/>
    </source>
</evidence>
<organism evidence="4 5">
    <name type="scientific">Aliidiomarina haloalkalitolerans</name>
    <dbReference type="NCBI Taxonomy" id="859059"/>
    <lineage>
        <taxon>Bacteria</taxon>
        <taxon>Pseudomonadati</taxon>
        <taxon>Pseudomonadota</taxon>
        <taxon>Gammaproteobacteria</taxon>
        <taxon>Alteromonadales</taxon>
        <taxon>Idiomarinaceae</taxon>
        <taxon>Aliidiomarina</taxon>
    </lineage>
</organism>
<comment type="caution">
    <text evidence="4">The sequence shown here is derived from an EMBL/GenBank/DDBJ whole genome shotgun (WGS) entry which is preliminary data.</text>
</comment>
<keyword evidence="5" id="KW-1185">Reference proteome</keyword>
<proteinExistence type="predicted"/>
<evidence type="ECO:0000256" key="1">
    <source>
        <dbReference type="SAM" id="SignalP"/>
    </source>
</evidence>
<feature type="chain" id="PRO_5019155854" description="DUF5117 domain-containing protein" evidence="1">
    <location>
        <begin position="22"/>
        <end position="842"/>
    </location>
</feature>
<dbReference type="InterPro" id="IPR032534">
    <property type="entry name" value="EcxA_zinc-bd"/>
</dbReference>
<accession>A0A432VTA1</accession>
<dbReference type="InterPro" id="IPR024079">
    <property type="entry name" value="MetalloPept_cat_dom_sf"/>
</dbReference>
<dbReference type="InterPro" id="IPR034032">
    <property type="entry name" value="Zn_MMP-like_bac"/>
</dbReference>
<dbReference type="PANTHER" id="PTHR38478:SF1">
    <property type="entry name" value="ZINC DEPENDENT METALLOPROTEASE DOMAIN LIPOPROTEIN"/>
    <property type="match status" value="1"/>
</dbReference>
<dbReference type="OrthoDB" id="9776599at2"/>
<dbReference type="Pfam" id="PF16313">
    <property type="entry name" value="DUF4953"/>
    <property type="match status" value="1"/>
</dbReference>